<dbReference type="GeneID" id="55604717"/>
<dbReference type="InterPro" id="IPR024364">
    <property type="entry name" value="Baseplate_phage_T4-like"/>
</dbReference>
<sequence length="261" mass="29256">MTNKTTIDKSVLLAAMQKNVQQTNVTLSDGRKIKVRAFLMKEMKLLMLANEANTGIDDAIIQIVKNCILTDNVDVDLLPVFDLEAVYLALYKLSKASPTVPVMFTCANEILDEDGNVQYDQYGEIIRCGSDIKVNVNLNNAKLSDAPDNKIVLNENMTVYMRYPNISEVEYFNVEVESDLFNLINRCIDEVHMGDQVVKVGVDIPYEDISEIMEYADSVALTKMGKFVTSLPQHTLNIPVKCKKCGHQEIVTLKGVESFFA</sequence>
<accession>A0A223LFC5</accession>
<proteinExistence type="predicted"/>
<dbReference type="Pfam" id="PF12322">
    <property type="entry name" value="T4_baseplate"/>
    <property type="match status" value="1"/>
</dbReference>
<name>A0A223LFC5_9CAUD</name>
<evidence type="ECO:0000313" key="1">
    <source>
        <dbReference type="EMBL" id="ASU00202.1"/>
    </source>
</evidence>
<dbReference type="EMBL" id="MF448340">
    <property type="protein sequence ID" value="ASU00202.1"/>
    <property type="molecule type" value="Genomic_DNA"/>
</dbReference>
<organism evidence="1 2">
    <name type="scientific">Aeromonas phage AS-zj</name>
    <dbReference type="NCBI Taxonomy" id="2024208"/>
    <lineage>
        <taxon>Viruses</taxon>
        <taxon>Duplodnaviria</taxon>
        <taxon>Heunggongvirae</taxon>
        <taxon>Uroviricota</taxon>
        <taxon>Caudoviricetes</taxon>
        <taxon>Pantevenvirales</taxon>
        <taxon>Straboviridae</taxon>
        <taxon>Emmerichvirinae</taxon>
        <taxon>Ceceduovirus</taxon>
        <taxon>Ceceduovirus aszj</taxon>
    </lineage>
</organism>
<reference evidence="1 2" key="1">
    <citation type="submission" date="2017-07" db="EMBL/GenBank/DDBJ databases">
        <title>In vitro design and evaluation of phage cocktails against multidrug-resistant Aeromonas salmonicida.</title>
        <authorList>
            <person name="Chen L."/>
            <person name="Yuan S."/>
            <person name="Ma Y."/>
        </authorList>
    </citation>
    <scope>NUCLEOTIDE SEQUENCE [LARGE SCALE GENOMIC DNA]</scope>
</reference>
<dbReference type="RefSeq" id="YP_009834650.1">
    <property type="nucleotide sequence ID" value="NC_048673.1"/>
</dbReference>
<keyword evidence="2" id="KW-1185">Reference proteome</keyword>
<dbReference type="KEGG" id="vg:55604717"/>
<dbReference type="Proteomes" id="UP000226092">
    <property type="component" value="Segment"/>
</dbReference>
<protein>
    <submittedName>
        <fullName evidence="1">Baseplate hub subunit</fullName>
    </submittedName>
</protein>
<evidence type="ECO:0000313" key="2">
    <source>
        <dbReference type="Proteomes" id="UP000226092"/>
    </source>
</evidence>